<gene>
    <name evidence="1" type="ORF">D1632_10740</name>
</gene>
<reference evidence="1 2" key="1">
    <citation type="submission" date="2018-08" db="EMBL/GenBank/DDBJ databases">
        <title>Chryseobacterium nematophagum: a novel matrix digesting pathogen of nematodes.</title>
        <authorList>
            <person name="Page A."/>
            <person name="Roberts M."/>
            <person name="Felix M.-A."/>
            <person name="Weir W."/>
        </authorList>
    </citation>
    <scope>NUCLEOTIDE SEQUENCE [LARGE SCALE GENOMIC DNA]</scope>
    <source>
        <strain evidence="1 2">JUb275</strain>
    </source>
</reference>
<proteinExistence type="predicted"/>
<sequence length="199" mass="23524">MRNISFFRKKKVKYNTVTEKETTSFSLESVTALELQRMIIYGKPCDSIGPYRSKPFVELPYGIVKKYLPRYQEKGFIYETVELILGCQYDAVDLSHASGNEILQFLIWIKNQQEFIYQRELHSLHSEPEPEMIAAGIHKLNSHGGTLTIDMLAERKLWRHKTIENTPYHKVFEKLFMDKDVNDFYKRVAKIREQLNKKK</sequence>
<evidence type="ECO:0000313" key="2">
    <source>
        <dbReference type="Proteomes" id="UP000267524"/>
    </source>
</evidence>
<dbReference type="AlphaFoldDB" id="A0A3M7LC01"/>
<dbReference type="Proteomes" id="UP000267524">
    <property type="component" value="Unassembled WGS sequence"/>
</dbReference>
<dbReference type="RefSeq" id="WP_122547181.1">
    <property type="nucleotide sequence ID" value="NZ_QWIV01000013.1"/>
</dbReference>
<name>A0A3M7LC01_9FLAO</name>
<dbReference type="EMBL" id="QWIV01000013">
    <property type="protein sequence ID" value="RMZ60057.1"/>
    <property type="molecule type" value="Genomic_DNA"/>
</dbReference>
<evidence type="ECO:0000313" key="1">
    <source>
        <dbReference type="EMBL" id="RMZ60057.1"/>
    </source>
</evidence>
<keyword evidence="2" id="KW-1185">Reference proteome</keyword>
<organism evidence="1 2">
    <name type="scientific">Chryseobacterium nematophagum</name>
    <dbReference type="NCBI Taxonomy" id="2305228"/>
    <lineage>
        <taxon>Bacteria</taxon>
        <taxon>Pseudomonadati</taxon>
        <taxon>Bacteroidota</taxon>
        <taxon>Flavobacteriia</taxon>
        <taxon>Flavobacteriales</taxon>
        <taxon>Weeksellaceae</taxon>
        <taxon>Chryseobacterium group</taxon>
        <taxon>Chryseobacterium</taxon>
    </lineage>
</organism>
<comment type="caution">
    <text evidence="1">The sequence shown here is derived from an EMBL/GenBank/DDBJ whole genome shotgun (WGS) entry which is preliminary data.</text>
</comment>
<accession>A0A3M7LC01</accession>
<protein>
    <submittedName>
        <fullName evidence="1">Uncharacterized protein</fullName>
    </submittedName>
</protein>